<evidence type="ECO:0000313" key="1">
    <source>
        <dbReference type="EMBL" id="EOB01997.1"/>
    </source>
</evidence>
<dbReference type="AlphaFoldDB" id="R0JXI3"/>
<evidence type="ECO:0000313" key="2">
    <source>
        <dbReference type="Proteomes" id="UP000296049"/>
    </source>
</evidence>
<gene>
    <name evidence="1" type="ORF">Anapl_14389</name>
</gene>
<keyword evidence="2" id="KW-1185">Reference proteome</keyword>
<protein>
    <submittedName>
        <fullName evidence="1">Uncharacterized protein</fullName>
    </submittedName>
</protein>
<name>R0JXI3_ANAPL</name>
<dbReference type="Proteomes" id="UP000296049">
    <property type="component" value="Unassembled WGS sequence"/>
</dbReference>
<sequence>MESGTHCISAAEFLREVPNTGESGNRVHTVETQTLLMPFVPVGKLHFLALWILLQNTFIENPDCDPDKSIYSWDPGLDIAPLRADCKDFWCGKSGVHGSHHTCRDKRRKSME</sequence>
<accession>R0JXI3</accession>
<proteinExistence type="predicted"/>
<reference evidence="2" key="1">
    <citation type="journal article" date="2013" name="Nat. Genet.">
        <title>The duck genome and transcriptome provide insight into an avian influenza virus reservoir species.</title>
        <authorList>
            <person name="Huang Y."/>
            <person name="Li Y."/>
            <person name="Burt D.W."/>
            <person name="Chen H."/>
            <person name="Zhang Y."/>
            <person name="Qian W."/>
            <person name="Kim H."/>
            <person name="Gan S."/>
            <person name="Zhao Y."/>
            <person name="Li J."/>
            <person name="Yi K."/>
            <person name="Feng H."/>
            <person name="Zhu P."/>
            <person name="Li B."/>
            <person name="Liu Q."/>
            <person name="Fairley S."/>
            <person name="Magor K.E."/>
            <person name="Du Z."/>
            <person name="Hu X."/>
            <person name="Goodman L."/>
            <person name="Tafer H."/>
            <person name="Vignal A."/>
            <person name="Lee T."/>
            <person name="Kim K.W."/>
            <person name="Sheng Z."/>
            <person name="An Y."/>
            <person name="Searle S."/>
            <person name="Herrero J."/>
            <person name="Groenen M.A."/>
            <person name="Crooijmans R.P."/>
            <person name="Faraut T."/>
            <person name="Cai Q."/>
            <person name="Webster R.G."/>
            <person name="Aldridge J.R."/>
            <person name="Warren W.C."/>
            <person name="Bartschat S."/>
            <person name="Kehr S."/>
            <person name="Marz M."/>
            <person name="Stadler P.F."/>
            <person name="Smith J."/>
            <person name="Kraus R.H."/>
            <person name="Zhao Y."/>
            <person name="Ren L."/>
            <person name="Fei J."/>
            <person name="Morisson M."/>
            <person name="Kaiser P."/>
            <person name="Griffin D.K."/>
            <person name="Rao M."/>
            <person name="Pitel F."/>
            <person name="Wang J."/>
            <person name="Li N."/>
        </authorList>
    </citation>
    <scope>NUCLEOTIDE SEQUENCE [LARGE SCALE GENOMIC DNA]</scope>
</reference>
<dbReference type="EMBL" id="KB743007">
    <property type="protein sequence ID" value="EOB01997.1"/>
    <property type="molecule type" value="Genomic_DNA"/>
</dbReference>
<organism evidence="1 2">
    <name type="scientific">Anas platyrhynchos</name>
    <name type="common">Mallard</name>
    <name type="synonym">Anas boschas</name>
    <dbReference type="NCBI Taxonomy" id="8839"/>
    <lineage>
        <taxon>Eukaryota</taxon>
        <taxon>Metazoa</taxon>
        <taxon>Chordata</taxon>
        <taxon>Craniata</taxon>
        <taxon>Vertebrata</taxon>
        <taxon>Euteleostomi</taxon>
        <taxon>Archelosauria</taxon>
        <taxon>Archosauria</taxon>
        <taxon>Dinosauria</taxon>
        <taxon>Saurischia</taxon>
        <taxon>Theropoda</taxon>
        <taxon>Coelurosauria</taxon>
        <taxon>Aves</taxon>
        <taxon>Neognathae</taxon>
        <taxon>Galloanserae</taxon>
        <taxon>Anseriformes</taxon>
        <taxon>Anatidae</taxon>
        <taxon>Anatinae</taxon>
        <taxon>Anas</taxon>
    </lineage>
</organism>